<organism evidence="4 5">
    <name type="scientific">Oncorhynchus mykiss</name>
    <name type="common">Rainbow trout</name>
    <name type="synonym">Salmo gairdneri</name>
    <dbReference type="NCBI Taxonomy" id="8022"/>
    <lineage>
        <taxon>Eukaryota</taxon>
        <taxon>Metazoa</taxon>
        <taxon>Chordata</taxon>
        <taxon>Craniata</taxon>
        <taxon>Vertebrata</taxon>
        <taxon>Euteleostomi</taxon>
        <taxon>Actinopterygii</taxon>
        <taxon>Neopterygii</taxon>
        <taxon>Teleostei</taxon>
        <taxon>Protacanthopterygii</taxon>
        <taxon>Salmoniformes</taxon>
        <taxon>Salmonidae</taxon>
        <taxon>Salmoninae</taxon>
        <taxon>Oncorhynchus</taxon>
    </lineage>
</organism>
<dbReference type="GO" id="GO:0043034">
    <property type="term" value="C:costamere"/>
    <property type="evidence" value="ECO:0007669"/>
    <property type="project" value="TreeGrafter"/>
</dbReference>
<dbReference type="PaxDb" id="8022-A0A060ZDJ7"/>
<reference evidence="4" key="2">
    <citation type="submission" date="2014-03" db="EMBL/GenBank/DDBJ databases">
        <authorList>
            <person name="Genoscope - CEA"/>
        </authorList>
    </citation>
    <scope>NUCLEOTIDE SEQUENCE</scope>
</reference>
<gene>
    <name evidence="4" type="ORF">GSONMT00031809001</name>
</gene>
<dbReference type="Proteomes" id="UP000193380">
    <property type="component" value="Unassembled WGS sequence"/>
</dbReference>
<feature type="region of interest" description="Disordered" evidence="3">
    <location>
        <begin position="1"/>
        <end position="23"/>
    </location>
</feature>
<evidence type="ECO:0000256" key="1">
    <source>
        <dbReference type="ARBA" id="ARBA00004123"/>
    </source>
</evidence>
<dbReference type="GO" id="GO:0005634">
    <property type="term" value="C:nucleus"/>
    <property type="evidence" value="ECO:0007669"/>
    <property type="project" value="UniProtKB-SubCell"/>
</dbReference>
<feature type="compositionally biased region" description="Low complexity" evidence="3">
    <location>
        <begin position="572"/>
        <end position="589"/>
    </location>
</feature>
<feature type="region of interest" description="Disordered" evidence="3">
    <location>
        <begin position="532"/>
        <end position="607"/>
    </location>
</feature>
<name>A0A060ZDJ7_ONCMY</name>
<dbReference type="PANTHER" id="PTHR23348">
    <property type="entry name" value="PERIAXIN/AHNAK"/>
    <property type="match status" value="1"/>
</dbReference>
<evidence type="ECO:0000256" key="2">
    <source>
        <dbReference type="ARBA" id="ARBA00023242"/>
    </source>
</evidence>
<comment type="subcellular location">
    <subcellularLocation>
        <location evidence="1">Nucleus</location>
    </subcellularLocation>
</comment>
<feature type="non-terminal residue" evidence="4">
    <location>
        <position position="1"/>
    </location>
</feature>
<dbReference type="PANTHER" id="PTHR23348:SF16">
    <property type="entry name" value="LEUCINE RICH REPEAT FAMILY PROTEIN"/>
    <property type="match status" value="1"/>
</dbReference>
<proteinExistence type="predicted"/>
<dbReference type="EMBL" id="FR945236">
    <property type="protein sequence ID" value="CDQ99300.1"/>
    <property type="molecule type" value="Genomic_DNA"/>
</dbReference>
<feature type="compositionally biased region" description="Basic and acidic residues" evidence="3">
    <location>
        <begin position="1"/>
        <end position="10"/>
    </location>
</feature>
<protein>
    <recommendedName>
        <fullName evidence="6">AHNAK nucleoprotein</fullName>
    </recommendedName>
</protein>
<evidence type="ECO:0000313" key="4">
    <source>
        <dbReference type="EMBL" id="CDQ99300.1"/>
    </source>
</evidence>
<keyword evidence="2" id="KW-0539">Nucleus</keyword>
<accession>A0A060ZDJ7</accession>
<evidence type="ECO:0000256" key="3">
    <source>
        <dbReference type="SAM" id="MobiDB-lite"/>
    </source>
</evidence>
<feature type="region of interest" description="Disordered" evidence="3">
    <location>
        <begin position="465"/>
        <end position="518"/>
    </location>
</feature>
<dbReference type="STRING" id="8022.A0A060ZDJ7"/>
<reference evidence="4" key="1">
    <citation type="journal article" date="2014" name="Nat. Commun.">
        <title>The rainbow trout genome provides novel insights into evolution after whole-genome duplication in vertebrates.</title>
        <authorList>
            <person name="Berthelot C."/>
            <person name="Brunet F."/>
            <person name="Chalopin D."/>
            <person name="Juanchich A."/>
            <person name="Bernard M."/>
            <person name="Noel B."/>
            <person name="Bento P."/>
            <person name="Da Silva C."/>
            <person name="Labadie K."/>
            <person name="Alberti A."/>
            <person name="Aury J.M."/>
            <person name="Louis A."/>
            <person name="Dehais P."/>
            <person name="Bardou P."/>
            <person name="Montfort J."/>
            <person name="Klopp C."/>
            <person name="Cabau C."/>
            <person name="Gaspin C."/>
            <person name="Thorgaard G.H."/>
            <person name="Boussaha M."/>
            <person name="Quillet E."/>
            <person name="Guyomard R."/>
            <person name="Galiana D."/>
            <person name="Bobe J."/>
            <person name="Volff J.N."/>
            <person name="Genet C."/>
            <person name="Wincker P."/>
            <person name="Jaillon O."/>
            <person name="Roest Crollius H."/>
            <person name="Guiguen Y."/>
        </authorList>
    </citation>
    <scope>NUCLEOTIDE SEQUENCE [LARGE SCALE GENOMIC DNA]</scope>
</reference>
<evidence type="ECO:0008006" key="6">
    <source>
        <dbReference type="Google" id="ProtNLM"/>
    </source>
</evidence>
<feature type="compositionally biased region" description="Polar residues" evidence="3">
    <location>
        <begin position="474"/>
        <end position="483"/>
    </location>
</feature>
<evidence type="ECO:0000313" key="5">
    <source>
        <dbReference type="Proteomes" id="UP000193380"/>
    </source>
</evidence>
<dbReference type="GO" id="GO:0043484">
    <property type="term" value="P:regulation of RNA splicing"/>
    <property type="evidence" value="ECO:0007669"/>
    <property type="project" value="TreeGrafter"/>
</dbReference>
<dbReference type="AlphaFoldDB" id="A0A060ZDJ7"/>
<sequence length="607" mass="63230">GDLKAPKVDIEGPDVEGSGGFKMPKMKMPSFGFRGPKLEGPDVDLNLPQADIDIMVPSVDISRTDLDIRGPDAKFSGGSLDMGSPSFSFEKPDIKFPKFKGPMFGIKSPEVEGPELNISHRTIDVKAPEVDINLGDANIKEPKFNAPKIHMGGKSPKLDVHLPEVDSSLEVPDVDVLVKGKKGKFKLPKIKGKAKKPDVDIDLETSGVDLDVDSPELHLKGAKVKKPFFGKLHFPDVEFDVKSSKVKGDLSSGSLQANIGGPDVNVEVPDVKTKSNMKFPGMKIKGPQVNVPDVDVNVNGQNLKGEASLSGGFKGPKTDIGGGVEVDSNVSGFSGLHFPEGHVSFPKISVPKYHGPEMGVDVDARLEAGAGAGLAVGGEKVDVQTPSVIGRVSSPSLELHGPDVKNSGGKVNVKMPRFGFGKSKAKGGSAADISFQGPDAELGAGGGVKGSKELSLSHGELVSGKLSVEGGSGHSVSPKSKSASLDLFKKSRHRSSSVASDEGDLAVSSPSSHLSAEGCDISVDVGGAKVKGKKSKSKFGTFGGFGSKSTGSYEVTLGEDNEERVEGSGGVSLPSKKSRIASSSSSDSGSRGGFHFPKLDFSMSPKK</sequence>
<dbReference type="InterPro" id="IPR052082">
    <property type="entry name" value="Myelin_sheath_structural"/>
</dbReference>